<proteinExistence type="predicted"/>
<dbReference type="Proteomes" id="UP000663760">
    <property type="component" value="Chromosome 9"/>
</dbReference>
<dbReference type="AlphaFoldDB" id="A0A7I8KW24"/>
<sequence length="85" mass="9404">MKKKNKTKKKKKKNKTKKKKKKKKMMMMMMMKGARRSSFGVSQISAMLPRGFVPPSSSSACHNAAPDSLRLFCGVAAASSSLRPP</sequence>
<name>A0A7I8KW24_SPIIN</name>
<gene>
    <name evidence="2" type="ORF">SI8410_09012668</name>
</gene>
<reference evidence="2" key="1">
    <citation type="submission" date="2020-02" db="EMBL/GenBank/DDBJ databases">
        <authorList>
            <person name="Scholz U."/>
            <person name="Mascher M."/>
            <person name="Fiebig A."/>
        </authorList>
    </citation>
    <scope>NUCLEOTIDE SEQUENCE</scope>
</reference>
<accession>A0A7I8KW24</accession>
<dbReference type="EMBL" id="LR746272">
    <property type="protein sequence ID" value="CAA7401990.1"/>
    <property type="molecule type" value="Genomic_DNA"/>
</dbReference>
<evidence type="ECO:0000313" key="3">
    <source>
        <dbReference type="Proteomes" id="UP000663760"/>
    </source>
</evidence>
<evidence type="ECO:0000313" key="2">
    <source>
        <dbReference type="EMBL" id="CAA7401990.1"/>
    </source>
</evidence>
<dbReference type="OrthoDB" id="692209at2759"/>
<protein>
    <submittedName>
        <fullName evidence="2">Uncharacterized protein</fullName>
    </submittedName>
</protein>
<feature type="compositionally biased region" description="Basic residues" evidence="1">
    <location>
        <begin position="1"/>
        <end position="25"/>
    </location>
</feature>
<keyword evidence="3" id="KW-1185">Reference proteome</keyword>
<organism evidence="2 3">
    <name type="scientific">Spirodela intermedia</name>
    <name type="common">Intermediate duckweed</name>
    <dbReference type="NCBI Taxonomy" id="51605"/>
    <lineage>
        <taxon>Eukaryota</taxon>
        <taxon>Viridiplantae</taxon>
        <taxon>Streptophyta</taxon>
        <taxon>Embryophyta</taxon>
        <taxon>Tracheophyta</taxon>
        <taxon>Spermatophyta</taxon>
        <taxon>Magnoliopsida</taxon>
        <taxon>Liliopsida</taxon>
        <taxon>Araceae</taxon>
        <taxon>Lemnoideae</taxon>
        <taxon>Spirodela</taxon>
    </lineage>
</organism>
<feature type="region of interest" description="Disordered" evidence="1">
    <location>
        <begin position="1"/>
        <end position="27"/>
    </location>
</feature>
<evidence type="ECO:0000256" key="1">
    <source>
        <dbReference type="SAM" id="MobiDB-lite"/>
    </source>
</evidence>